<reference evidence="2 3" key="1">
    <citation type="submission" date="2024-01" db="EMBL/GenBank/DDBJ databases">
        <title>A draft genome for a cacao thread blight-causing isolate of Paramarasmius palmivorus.</title>
        <authorList>
            <person name="Baruah I.K."/>
            <person name="Bukari Y."/>
            <person name="Amoako-Attah I."/>
            <person name="Meinhardt L.W."/>
            <person name="Bailey B.A."/>
            <person name="Cohen S.P."/>
        </authorList>
    </citation>
    <scope>NUCLEOTIDE SEQUENCE [LARGE SCALE GENOMIC DNA]</scope>
    <source>
        <strain evidence="2 3">GH-12</strain>
    </source>
</reference>
<dbReference type="AlphaFoldDB" id="A0AAW0BEP6"/>
<name>A0AAW0BEP6_9AGAR</name>
<proteinExistence type="predicted"/>
<evidence type="ECO:0000256" key="1">
    <source>
        <dbReference type="SAM" id="Phobius"/>
    </source>
</evidence>
<organism evidence="2 3">
    <name type="scientific">Paramarasmius palmivorus</name>
    <dbReference type="NCBI Taxonomy" id="297713"/>
    <lineage>
        <taxon>Eukaryota</taxon>
        <taxon>Fungi</taxon>
        <taxon>Dikarya</taxon>
        <taxon>Basidiomycota</taxon>
        <taxon>Agaricomycotina</taxon>
        <taxon>Agaricomycetes</taxon>
        <taxon>Agaricomycetidae</taxon>
        <taxon>Agaricales</taxon>
        <taxon>Marasmiineae</taxon>
        <taxon>Marasmiaceae</taxon>
        <taxon>Paramarasmius</taxon>
    </lineage>
</organism>
<evidence type="ECO:0000313" key="3">
    <source>
        <dbReference type="Proteomes" id="UP001383192"/>
    </source>
</evidence>
<evidence type="ECO:0000313" key="2">
    <source>
        <dbReference type="EMBL" id="KAK7024554.1"/>
    </source>
</evidence>
<dbReference type="Proteomes" id="UP001383192">
    <property type="component" value="Unassembled WGS sequence"/>
</dbReference>
<accession>A0AAW0BEP6</accession>
<sequence length="151" mass="16631">MAQSMLLDAGIILSLASDQTTRNIPAASTFEKHGRSNISAQRCFSHHSSLLPTPPSIEAHTFATTPNTAYVTWLVVLALSSVYLVVVRWSGYSGRLGRILFGLVWVWAEGCVEEWNQIIIHATHPILHHIPSSGRHPTSPFSPHPLILYLG</sequence>
<keyword evidence="3" id="KW-1185">Reference proteome</keyword>
<protein>
    <submittedName>
        <fullName evidence="2">Uncharacterized protein</fullName>
    </submittedName>
</protein>
<dbReference type="EMBL" id="JAYKXP010000121">
    <property type="protein sequence ID" value="KAK7024554.1"/>
    <property type="molecule type" value="Genomic_DNA"/>
</dbReference>
<keyword evidence="1" id="KW-0472">Membrane</keyword>
<keyword evidence="1" id="KW-0812">Transmembrane</keyword>
<comment type="caution">
    <text evidence="2">The sequence shown here is derived from an EMBL/GenBank/DDBJ whole genome shotgun (WGS) entry which is preliminary data.</text>
</comment>
<keyword evidence="1" id="KW-1133">Transmembrane helix</keyword>
<feature type="transmembrane region" description="Helical" evidence="1">
    <location>
        <begin position="70"/>
        <end position="89"/>
    </location>
</feature>
<gene>
    <name evidence="2" type="ORF">VNI00_016230</name>
</gene>